<protein>
    <recommendedName>
        <fullName evidence="5">Lipoprotein</fullName>
    </recommendedName>
</protein>
<accession>A0A0B8Z8Z0</accession>
<feature type="signal peptide" evidence="2">
    <location>
        <begin position="1"/>
        <end position="36"/>
    </location>
</feature>
<dbReference type="EMBL" id="JRVC01000027">
    <property type="protein sequence ID" value="KHS42671.1"/>
    <property type="molecule type" value="Genomic_DNA"/>
</dbReference>
<dbReference type="RefSeq" id="WP_039337731.1">
    <property type="nucleotide sequence ID" value="NZ_JRVC01000027.1"/>
</dbReference>
<evidence type="ECO:0000313" key="3">
    <source>
        <dbReference type="EMBL" id="KHS42671.1"/>
    </source>
</evidence>
<feature type="compositionally biased region" description="Polar residues" evidence="1">
    <location>
        <begin position="49"/>
        <end position="59"/>
    </location>
</feature>
<evidence type="ECO:0000256" key="2">
    <source>
        <dbReference type="SAM" id="SignalP"/>
    </source>
</evidence>
<organism evidence="3 4">
    <name type="scientific">Novosphingobium subterraneum</name>
    <dbReference type="NCBI Taxonomy" id="48936"/>
    <lineage>
        <taxon>Bacteria</taxon>
        <taxon>Pseudomonadati</taxon>
        <taxon>Pseudomonadota</taxon>
        <taxon>Alphaproteobacteria</taxon>
        <taxon>Sphingomonadales</taxon>
        <taxon>Sphingomonadaceae</taxon>
        <taxon>Novosphingobium</taxon>
    </lineage>
</organism>
<gene>
    <name evidence="3" type="ORF">NJ75_04109</name>
</gene>
<dbReference type="Proteomes" id="UP000031338">
    <property type="component" value="Unassembled WGS sequence"/>
</dbReference>
<dbReference type="AlphaFoldDB" id="A0A0B8Z8Z0"/>
<evidence type="ECO:0008006" key="5">
    <source>
        <dbReference type="Google" id="ProtNLM"/>
    </source>
</evidence>
<keyword evidence="2" id="KW-0732">Signal</keyword>
<evidence type="ECO:0000256" key="1">
    <source>
        <dbReference type="SAM" id="MobiDB-lite"/>
    </source>
</evidence>
<proteinExistence type="predicted"/>
<keyword evidence="4" id="KW-1185">Reference proteome</keyword>
<dbReference type="STRING" id="48936.NJ75_04109"/>
<dbReference type="PATRIC" id="fig|48936.3.peg.4139"/>
<comment type="caution">
    <text evidence="3">The sequence shown here is derived from an EMBL/GenBank/DDBJ whole genome shotgun (WGS) entry which is preliminary data.</text>
</comment>
<evidence type="ECO:0000313" key="4">
    <source>
        <dbReference type="Proteomes" id="UP000031338"/>
    </source>
</evidence>
<feature type="chain" id="PRO_5002126839" description="Lipoprotein" evidence="2">
    <location>
        <begin position="37"/>
        <end position="181"/>
    </location>
</feature>
<feature type="region of interest" description="Disordered" evidence="1">
    <location>
        <begin position="40"/>
        <end position="61"/>
    </location>
</feature>
<sequence length="181" mass="18966">MERIASVCVGYAINHTGAFPMKQSALLLLAAPLALAACSDPSPEPGASATPSLAPTVSESEAMVPPVSPAASAPAADGVFPVAMRGKWGVNAADCNPARGDDKGAITVGERSVKFYESVGEIASVKDVDRNTLRAVFDYEGEGMKWQRDASYKLEDGGKTLVLTEFGDDAPQGPRRHSRCK</sequence>
<reference evidence="3 4" key="1">
    <citation type="submission" date="2014-10" db="EMBL/GenBank/DDBJ databases">
        <title>Draft genome sequence of Novosphingobium subterraneum DSM 12447.</title>
        <authorList>
            <person name="Gan H.M."/>
            <person name="Gan H.Y."/>
            <person name="Savka M.A."/>
        </authorList>
    </citation>
    <scope>NUCLEOTIDE SEQUENCE [LARGE SCALE GENOMIC DNA]</scope>
    <source>
        <strain evidence="3 4">DSM 12447</strain>
    </source>
</reference>
<name>A0A0B8Z8Z0_9SPHN</name>